<gene>
    <name evidence="2" type="ORF">AKAME5_002914800</name>
</gene>
<reference evidence="2" key="1">
    <citation type="submission" date="2022-08" db="EMBL/GenBank/DDBJ databases">
        <title>Genome sequencing of akame (Lates japonicus).</title>
        <authorList>
            <person name="Hashiguchi Y."/>
            <person name="Takahashi H."/>
        </authorList>
    </citation>
    <scope>NUCLEOTIDE SEQUENCE</scope>
    <source>
        <strain evidence="2">Kochi</strain>
    </source>
</reference>
<dbReference type="GO" id="GO:0016746">
    <property type="term" value="F:acyltransferase activity"/>
    <property type="evidence" value="ECO:0007669"/>
    <property type="project" value="UniProtKB-KW"/>
</dbReference>
<keyword evidence="1" id="KW-0472">Membrane</keyword>
<feature type="transmembrane region" description="Helical" evidence="1">
    <location>
        <begin position="50"/>
        <end position="69"/>
    </location>
</feature>
<sequence>MYNVEPLVRIRRRQVCSGRGTPPFRSRVSVPQCDGLCWPENMHSKPGGRYCFIVTLGYLILCQITRVYVFDYGMYSADFTG</sequence>
<name>A0AAD3N000_LATJO</name>
<evidence type="ECO:0000313" key="3">
    <source>
        <dbReference type="Proteomes" id="UP001279410"/>
    </source>
</evidence>
<keyword evidence="3" id="KW-1185">Reference proteome</keyword>
<organism evidence="2 3">
    <name type="scientific">Lates japonicus</name>
    <name type="common">Japanese lates</name>
    <dbReference type="NCBI Taxonomy" id="270547"/>
    <lineage>
        <taxon>Eukaryota</taxon>
        <taxon>Metazoa</taxon>
        <taxon>Chordata</taxon>
        <taxon>Craniata</taxon>
        <taxon>Vertebrata</taxon>
        <taxon>Euteleostomi</taxon>
        <taxon>Actinopterygii</taxon>
        <taxon>Neopterygii</taxon>
        <taxon>Teleostei</taxon>
        <taxon>Neoteleostei</taxon>
        <taxon>Acanthomorphata</taxon>
        <taxon>Carangaria</taxon>
        <taxon>Carangaria incertae sedis</taxon>
        <taxon>Centropomidae</taxon>
        <taxon>Lates</taxon>
    </lineage>
</organism>
<keyword evidence="1" id="KW-0812">Transmembrane</keyword>
<evidence type="ECO:0000313" key="2">
    <source>
        <dbReference type="EMBL" id="GLD62540.1"/>
    </source>
</evidence>
<dbReference type="Proteomes" id="UP001279410">
    <property type="component" value="Unassembled WGS sequence"/>
</dbReference>
<dbReference type="EMBL" id="BRZM01005236">
    <property type="protein sequence ID" value="GLD62540.1"/>
    <property type="molecule type" value="Genomic_DNA"/>
</dbReference>
<keyword evidence="2" id="KW-0012">Acyltransferase</keyword>
<protein>
    <submittedName>
        <fullName evidence="2">Lysophospholipid acyltransferase 2</fullName>
    </submittedName>
</protein>
<proteinExistence type="predicted"/>
<comment type="caution">
    <text evidence="2">The sequence shown here is derived from an EMBL/GenBank/DDBJ whole genome shotgun (WGS) entry which is preliminary data.</text>
</comment>
<keyword evidence="2" id="KW-0808">Transferase</keyword>
<evidence type="ECO:0000256" key="1">
    <source>
        <dbReference type="SAM" id="Phobius"/>
    </source>
</evidence>
<accession>A0AAD3N000</accession>
<dbReference type="AlphaFoldDB" id="A0AAD3N000"/>
<keyword evidence="1" id="KW-1133">Transmembrane helix</keyword>